<keyword evidence="5" id="KW-0720">Serine protease</keyword>
<evidence type="ECO:0000256" key="1">
    <source>
        <dbReference type="ARBA" id="ARBA00004370"/>
    </source>
</evidence>
<proteinExistence type="inferred from homology"/>
<dbReference type="PANTHER" id="PTHR33209">
    <property type="entry name" value="PROTEASE 4"/>
    <property type="match status" value="1"/>
</dbReference>
<dbReference type="CDD" id="cd07018">
    <property type="entry name" value="S49_SppA_67K_type"/>
    <property type="match status" value="1"/>
</dbReference>
<keyword evidence="8" id="KW-0812">Transmembrane</keyword>
<evidence type="ECO:0000256" key="6">
    <source>
        <dbReference type="ARBA" id="ARBA00023136"/>
    </source>
</evidence>
<evidence type="ECO:0000256" key="5">
    <source>
        <dbReference type="ARBA" id="ARBA00022825"/>
    </source>
</evidence>
<feature type="active site" description="Proton donor/acceptor" evidence="7">
    <location>
        <position position="218"/>
    </location>
</feature>
<evidence type="ECO:0000256" key="2">
    <source>
        <dbReference type="ARBA" id="ARBA00008683"/>
    </source>
</evidence>
<gene>
    <name evidence="10" type="primary">sppA</name>
    <name evidence="10" type="ORF">H4O11_06120</name>
</gene>
<dbReference type="AlphaFoldDB" id="A0A7W3IGV6"/>
<evidence type="ECO:0000256" key="7">
    <source>
        <dbReference type="PIRSR" id="PIRSR001217-1"/>
    </source>
</evidence>
<comment type="similarity">
    <text evidence="2">Belongs to the peptidase S49 family.</text>
</comment>
<dbReference type="NCBIfam" id="TIGR00706">
    <property type="entry name" value="SppA_dom"/>
    <property type="match status" value="1"/>
</dbReference>
<evidence type="ECO:0000256" key="8">
    <source>
        <dbReference type="SAM" id="Phobius"/>
    </source>
</evidence>
<comment type="caution">
    <text evidence="10">The sequence shown here is derived from an EMBL/GenBank/DDBJ whole genome shotgun (WGS) entry which is preliminary data.</text>
</comment>
<accession>A0A7W3IGV6</accession>
<keyword evidence="4" id="KW-0378">Hydrolase</keyword>
<feature type="domain" description="Peptidase S49" evidence="9">
    <location>
        <begin position="407"/>
        <end position="558"/>
    </location>
</feature>
<dbReference type="GO" id="GO:0016020">
    <property type="term" value="C:membrane"/>
    <property type="evidence" value="ECO:0007669"/>
    <property type="project" value="UniProtKB-SubCell"/>
</dbReference>
<evidence type="ECO:0000256" key="4">
    <source>
        <dbReference type="ARBA" id="ARBA00022801"/>
    </source>
</evidence>
<dbReference type="CDD" id="cd07023">
    <property type="entry name" value="S49_Sppa_N_C"/>
    <property type="match status" value="1"/>
</dbReference>
<dbReference type="InterPro" id="IPR047272">
    <property type="entry name" value="S49_SppA_C"/>
</dbReference>
<comment type="subcellular location">
    <subcellularLocation>
        <location evidence="1">Membrane</location>
    </subcellularLocation>
</comment>
<dbReference type="Gene3D" id="6.20.330.10">
    <property type="match status" value="1"/>
</dbReference>
<dbReference type="InterPro" id="IPR047217">
    <property type="entry name" value="S49_SppA_67K_type_N"/>
</dbReference>
<organism evidence="10 11">
    <name type="scientific">Stenotrophomonas tumulicola</name>
    <dbReference type="NCBI Taxonomy" id="1685415"/>
    <lineage>
        <taxon>Bacteria</taxon>
        <taxon>Pseudomonadati</taxon>
        <taxon>Pseudomonadota</taxon>
        <taxon>Gammaproteobacteria</taxon>
        <taxon>Lysobacterales</taxon>
        <taxon>Lysobacteraceae</taxon>
        <taxon>Stenotrophomonas</taxon>
    </lineage>
</organism>
<dbReference type="GO" id="GO:0008236">
    <property type="term" value="F:serine-type peptidase activity"/>
    <property type="evidence" value="ECO:0007669"/>
    <property type="project" value="UniProtKB-KW"/>
</dbReference>
<dbReference type="InterPro" id="IPR004635">
    <property type="entry name" value="Pept_S49_SppA"/>
</dbReference>
<name>A0A7W3IGV6_9GAMM</name>
<feature type="domain" description="Peptidase S49" evidence="9">
    <location>
        <begin position="149"/>
        <end position="264"/>
    </location>
</feature>
<dbReference type="PIRSF" id="PIRSF001217">
    <property type="entry name" value="Protease_4_SppA"/>
    <property type="match status" value="1"/>
</dbReference>
<keyword evidence="8" id="KW-1133">Transmembrane helix</keyword>
<sequence>MNQTVPPLPPARRNPVAAFFVGLWDVMNFTRRLILNVLFFGLLFLVLVALVVAAGMGAGASKSLQDRTTLVIAPEGRLVEQFSADPVSRALAKAMGDRGAEEIQLRDLVRAIDSAREDKKIERVVLELDKLQPSGFASLREVAGALQQLRASGKQLVAYSESMGQSQYLLAAQADEVYLDPMGAVLLEGLGRYRQYFRTGLQDKLGVDVHLFKVGEYKSAAEPYVLDAASPQAKEADLYWMNDVWQRYLGDIAKARRLDPGQLAAGIDTLPEGVAAAGGDLAKFALQQKLVTALKTREEFDELMIERGVADNDADGGFRNVDLGGYLAQLDARRRPVDSRPQVAVVVAAGEISGGDLPAGRIGGESTSALLREARDDNDVKAVVLRVNSPGGEVFASEQIRREVVALQAAGKPVVVSMGDLAASGGYWISMNADRIYADASTITGSIGIFGMVPNVARALDKIGVHTDGVGTTRFAGAFDMTRPLDPAVGQVIQSVIDKGYADFTGRVAEARKKPVEAVDEVARGRVWSGAQAKERGLVDAFGGLKDAVADAAGRAKLGADDKYRVRYIEKAATPFAQFVSGFAGSHAGAWMLAESGVGRMVLARTMPEVDTQLRFVENAVREQGNGTPVKALAYCFCGF</sequence>
<dbReference type="GO" id="GO:0006465">
    <property type="term" value="P:signal peptide processing"/>
    <property type="evidence" value="ECO:0007669"/>
    <property type="project" value="InterPro"/>
</dbReference>
<dbReference type="Gene3D" id="3.90.226.10">
    <property type="entry name" value="2-enoyl-CoA Hydratase, Chain A, domain 1"/>
    <property type="match status" value="3"/>
</dbReference>
<evidence type="ECO:0000259" key="9">
    <source>
        <dbReference type="Pfam" id="PF01343"/>
    </source>
</evidence>
<dbReference type="SUPFAM" id="SSF52096">
    <property type="entry name" value="ClpP/crotonase"/>
    <property type="match status" value="2"/>
</dbReference>
<dbReference type="InterPro" id="IPR002142">
    <property type="entry name" value="Peptidase_S49"/>
</dbReference>
<dbReference type="InterPro" id="IPR004634">
    <property type="entry name" value="Pept_S49_pIV"/>
</dbReference>
<protein>
    <submittedName>
        <fullName evidence="10">Signal peptide peptidase SppA</fullName>
    </submittedName>
</protein>
<dbReference type="Proteomes" id="UP000547058">
    <property type="component" value="Unassembled WGS sequence"/>
</dbReference>
<dbReference type="Pfam" id="PF01343">
    <property type="entry name" value="Peptidase_S49"/>
    <property type="match status" value="2"/>
</dbReference>
<dbReference type="InterPro" id="IPR029045">
    <property type="entry name" value="ClpP/crotonase-like_dom_sf"/>
</dbReference>
<dbReference type="EMBL" id="JACGXS010000002">
    <property type="protein sequence ID" value="MBA8681383.1"/>
    <property type="molecule type" value="Genomic_DNA"/>
</dbReference>
<keyword evidence="3" id="KW-0645">Protease</keyword>
<evidence type="ECO:0000313" key="10">
    <source>
        <dbReference type="EMBL" id="MBA8681383.1"/>
    </source>
</evidence>
<dbReference type="NCBIfam" id="TIGR00705">
    <property type="entry name" value="SppA_67K"/>
    <property type="match status" value="1"/>
</dbReference>
<feature type="transmembrane region" description="Helical" evidence="8">
    <location>
        <begin position="33"/>
        <end position="58"/>
    </location>
</feature>
<feature type="active site" description="Nucleophile" evidence="7">
    <location>
        <position position="424"/>
    </location>
</feature>
<evidence type="ECO:0000256" key="3">
    <source>
        <dbReference type="ARBA" id="ARBA00022670"/>
    </source>
</evidence>
<dbReference type="PANTHER" id="PTHR33209:SF1">
    <property type="entry name" value="PEPTIDASE S49 DOMAIN-CONTAINING PROTEIN"/>
    <property type="match status" value="1"/>
</dbReference>
<dbReference type="RefSeq" id="WP_182338517.1">
    <property type="nucleotide sequence ID" value="NZ_JACGXS010000002.1"/>
</dbReference>
<keyword evidence="11" id="KW-1185">Reference proteome</keyword>
<keyword evidence="6 8" id="KW-0472">Membrane</keyword>
<evidence type="ECO:0000313" key="11">
    <source>
        <dbReference type="Proteomes" id="UP000547058"/>
    </source>
</evidence>
<reference evidence="10 11" key="1">
    <citation type="submission" date="2020-08" db="EMBL/GenBank/DDBJ databases">
        <title>Stenotrophomonas tumulicola JCM 30961.</title>
        <authorList>
            <person name="Deng Y."/>
        </authorList>
    </citation>
    <scope>NUCLEOTIDE SEQUENCE [LARGE SCALE GENOMIC DNA]</scope>
    <source>
        <strain evidence="10 11">JCM 30961</strain>
    </source>
</reference>